<dbReference type="PANTHER" id="PTHR30266:SF2">
    <property type="entry name" value="LARGE-CONDUCTANCE MECHANOSENSITIVE CHANNEL"/>
    <property type="match status" value="1"/>
</dbReference>
<gene>
    <name evidence="7" type="ORF">B1B_18254</name>
</gene>
<reference evidence="7" key="2">
    <citation type="journal article" date="2014" name="ISME J.">
        <title>Microbial stratification in low pH oxic and suboxic macroscopic growths along an acid mine drainage.</title>
        <authorList>
            <person name="Mendez-Garcia C."/>
            <person name="Mesa V."/>
            <person name="Sprenger R.R."/>
            <person name="Richter M."/>
            <person name="Diez M.S."/>
            <person name="Solano J."/>
            <person name="Bargiela R."/>
            <person name="Golyshina O.V."/>
            <person name="Manteca A."/>
            <person name="Ramos J.L."/>
            <person name="Gallego J.R."/>
            <person name="Llorente I."/>
            <person name="Martins Dos Santos V.A."/>
            <person name="Jensen O.N."/>
            <person name="Pelaez A.I."/>
            <person name="Sanchez J."/>
            <person name="Ferrer M."/>
        </authorList>
    </citation>
    <scope>NUCLEOTIDE SEQUENCE</scope>
</reference>
<keyword evidence="3 6" id="KW-1133">Transmembrane helix</keyword>
<dbReference type="InterPro" id="IPR037673">
    <property type="entry name" value="MSC/AndL"/>
</dbReference>
<feature type="compositionally biased region" description="Basic residues" evidence="5">
    <location>
        <begin position="177"/>
        <end position="189"/>
    </location>
</feature>
<dbReference type="EMBL" id="AUZY01012214">
    <property type="protein sequence ID" value="EQD31153.1"/>
    <property type="molecule type" value="Genomic_DNA"/>
</dbReference>
<feature type="region of interest" description="Disordered" evidence="5">
    <location>
        <begin position="140"/>
        <end position="189"/>
    </location>
</feature>
<dbReference type="GO" id="GO:0016020">
    <property type="term" value="C:membrane"/>
    <property type="evidence" value="ECO:0007669"/>
    <property type="project" value="UniProtKB-SubCell"/>
</dbReference>
<evidence type="ECO:0000256" key="1">
    <source>
        <dbReference type="ARBA" id="ARBA00004141"/>
    </source>
</evidence>
<dbReference type="PANTHER" id="PTHR30266">
    <property type="entry name" value="MECHANOSENSITIVE CHANNEL MSCL"/>
    <property type="match status" value="1"/>
</dbReference>
<accession>T0YDF7</accession>
<dbReference type="AlphaFoldDB" id="T0YDF7"/>
<dbReference type="InterPro" id="IPR036019">
    <property type="entry name" value="MscL_channel"/>
</dbReference>
<keyword evidence="2 6" id="KW-0812">Transmembrane</keyword>
<name>T0YDF7_9ZZZZ</name>
<proteinExistence type="predicted"/>
<dbReference type="Gene3D" id="1.10.1200.120">
    <property type="entry name" value="Large-conductance mechanosensitive channel, MscL, domain 1"/>
    <property type="match status" value="1"/>
</dbReference>
<feature type="compositionally biased region" description="Basic residues" evidence="5">
    <location>
        <begin position="141"/>
        <end position="156"/>
    </location>
</feature>
<evidence type="ECO:0000256" key="4">
    <source>
        <dbReference type="ARBA" id="ARBA00023136"/>
    </source>
</evidence>
<dbReference type="GO" id="GO:0008381">
    <property type="term" value="F:mechanosensitive monoatomic ion channel activity"/>
    <property type="evidence" value="ECO:0007669"/>
    <property type="project" value="TreeGrafter"/>
</dbReference>
<comment type="subcellular location">
    <subcellularLocation>
        <location evidence="1">Membrane</location>
        <topology evidence="1">Multi-pass membrane protein</topology>
    </subcellularLocation>
</comment>
<organism evidence="7">
    <name type="scientific">mine drainage metagenome</name>
    <dbReference type="NCBI Taxonomy" id="410659"/>
    <lineage>
        <taxon>unclassified sequences</taxon>
        <taxon>metagenomes</taxon>
        <taxon>ecological metagenomes</taxon>
    </lineage>
</organism>
<dbReference type="Pfam" id="PF01741">
    <property type="entry name" value="MscL"/>
    <property type="match status" value="1"/>
</dbReference>
<feature type="transmembrane region" description="Helical" evidence="6">
    <location>
        <begin position="16"/>
        <end position="41"/>
    </location>
</feature>
<dbReference type="SUPFAM" id="SSF81330">
    <property type="entry name" value="Gated mechanosensitive channel"/>
    <property type="match status" value="1"/>
</dbReference>
<comment type="caution">
    <text evidence="7">The sequence shown here is derived from an EMBL/GenBank/DDBJ whole genome shotgun (WGS) entry which is preliminary data.</text>
</comment>
<keyword evidence="4 6" id="KW-0472">Membrane</keyword>
<protein>
    <submittedName>
        <fullName evidence="7">Large conductance mechanosensitive channel protein</fullName>
    </submittedName>
</protein>
<evidence type="ECO:0000313" key="7">
    <source>
        <dbReference type="EMBL" id="EQD31153.1"/>
    </source>
</evidence>
<evidence type="ECO:0000256" key="2">
    <source>
        <dbReference type="ARBA" id="ARBA00022692"/>
    </source>
</evidence>
<evidence type="ECO:0000256" key="3">
    <source>
        <dbReference type="ARBA" id="ARBA00022989"/>
    </source>
</evidence>
<sequence length="189" mass="19933">MGITEDLKTFLTQANFVTLAVAFIVGAQVGLVVGALVTGVVDPLIGVFFKANFAEIGLVTVNGSTFTFGTLLGAIINFAIVLLVIFFAFIYPFSVHAKRVAAKKAAAPPTTKSCPFCCSTINIQASRCAFCTQALPSAAPARRHPRRSRRDQRRGGRPVAAGSTTLAPAKPSARSRQASHRPHGARPPA</sequence>
<evidence type="ECO:0000256" key="6">
    <source>
        <dbReference type="SAM" id="Phobius"/>
    </source>
</evidence>
<feature type="transmembrane region" description="Helical" evidence="6">
    <location>
        <begin position="71"/>
        <end position="94"/>
    </location>
</feature>
<reference evidence="7" key="1">
    <citation type="submission" date="2013-08" db="EMBL/GenBank/DDBJ databases">
        <authorList>
            <person name="Mendez C."/>
            <person name="Richter M."/>
            <person name="Ferrer M."/>
            <person name="Sanchez J."/>
        </authorList>
    </citation>
    <scope>NUCLEOTIDE SEQUENCE</scope>
</reference>
<evidence type="ECO:0000256" key="5">
    <source>
        <dbReference type="SAM" id="MobiDB-lite"/>
    </source>
</evidence>